<evidence type="ECO:0000313" key="1">
    <source>
        <dbReference type="EMBL" id="MBV6289548.1"/>
    </source>
</evidence>
<dbReference type="Proteomes" id="UP001106592">
    <property type="component" value="Unassembled WGS sequence"/>
</dbReference>
<reference evidence="1" key="1">
    <citation type="journal article" date="2022" name="Int. J. Syst. Evol. Microbiol.">
        <title>Pseudomonas aegrilactucae sp. nov. and Pseudomonas morbosilactucae sp. nov., pathogens causing bacterial rot of lettuce in Japan.</title>
        <authorList>
            <person name="Sawada H."/>
            <person name="Fujikawa T."/>
            <person name="Satou M."/>
        </authorList>
    </citation>
    <scope>NUCLEOTIDE SEQUENCE</scope>
    <source>
        <strain evidence="1">MAFF 301350</strain>
    </source>
</reference>
<dbReference type="AlphaFoldDB" id="A0A9Q3AG33"/>
<gene>
    <name evidence="1" type="ORF">KUO17_21365</name>
</gene>
<sequence>MVDPELAVHQDLIEELVPLKLVSGLTTSAIAEELAVAALQCGACAG</sequence>
<organism evidence="1 2">
    <name type="scientific">Pseudomonas aegrilactucae</name>
    <dbReference type="NCBI Taxonomy" id="2854028"/>
    <lineage>
        <taxon>Bacteria</taxon>
        <taxon>Pseudomonadati</taxon>
        <taxon>Pseudomonadota</taxon>
        <taxon>Gammaproteobacteria</taxon>
        <taxon>Pseudomonadales</taxon>
        <taxon>Pseudomonadaceae</taxon>
        <taxon>Pseudomonas</taxon>
    </lineage>
</organism>
<dbReference type="RefSeq" id="WP_217977488.1">
    <property type="nucleotide sequence ID" value="NZ_JAHTBI010000085.1"/>
</dbReference>
<accession>A0A9Q3AG33</accession>
<protein>
    <submittedName>
        <fullName evidence="1">Uncharacterized protein</fullName>
    </submittedName>
</protein>
<reference evidence="1" key="2">
    <citation type="journal article" date="2023" name="Plant Pathol.">
        <title>Dismantling and reorganizing Pseudomonas marginalis sensu#lato.</title>
        <authorList>
            <person name="Sawada H."/>
            <person name="Fujikawa T."/>
            <person name="Satou M."/>
        </authorList>
    </citation>
    <scope>NUCLEOTIDE SEQUENCE</scope>
    <source>
        <strain evidence="1">MAFF 301350</strain>
    </source>
</reference>
<dbReference type="EMBL" id="JAHTBI010000085">
    <property type="protein sequence ID" value="MBV6289548.1"/>
    <property type="molecule type" value="Genomic_DNA"/>
</dbReference>
<evidence type="ECO:0000313" key="2">
    <source>
        <dbReference type="Proteomes" id="UP001106592"/>
    </source>
</evidence>
<keyword evidence="2" id="KW-1185">Reference proteome</keyword>
<proteinExistence type="predicted"/>
<comment type="caution">
    <text evidence="1">The sequence shown here is derived from an EMBL/GenBank/DDBJ whole genome shotgun (WGS) entry which is preliminary data.</text>
</comment>
<name>A0A9Q3AG33_9PSED</name>